<dbReference type="InterPro" id="IPR044855">
    <property type="entry name" value="CoA-Trfase_III_dom3_sf"/>
</dbReference>
<dbReference type="AlphaFoldDB" id="A0A556ACZ1"/>
<dbReference type="Gene3D" id="3.40.50.10540">
    <property type="entry name" value="Crotonobetainyl-coa:carnitine coa-transferase, domain 1"/>
    <property type="match status" value="1"/>
</dbReference>
<sequence>MGPYATQILAEYGANVIKLEPPEGDIMRGMGPMREPAMGPVFLNLNRGKRSLCLDLRTPRGQRVLARAVERADVFVTNMRPKALRKLGLDSESIGRRNPEIIQVRLTGFGENGPYAGKPAYDDLIQGMAAIPALVEAAGSAAPRYVPLNLADRTVGLVAAHNILAAVLQRLRHGGGQDIEIPMFETMAAFVLGDHLAGRSFVPPLGEAGNPRLLSAYRRPYRTADGWLSAIIYTDAHWQRFLATAGDAERWETDARFHSMTSRSAHIDALYAYVDERFRQRGTDDWLRRLVDCDIPVARLVSLDDLLDDPQLQASGILQTYAAADGPRLGIQPAARWAHAQPCAGACAPRLGEHSAQILAELGLDADEDG</sequence>
<dbReference type="EMBL" id="VLTJ01000039">
    <property type="protein sequence ID" value="TSH90755.1"/>
    <property type="molecule type" value="Genomic_DNA"/>
</dbReference>
<evidence type="ECO:0000313" key="3">
    <source>
        <dbReference type="Proteomes" id="UP000318405"/>
    </source>
</evidence>
<evidence type="ECO:0000256" key="1">
    <source>
        <dbReference type="ARBA" id="ARBA00022679"/>
    </source>
</evidence>
<organism evidence="2 3">
    <name type="scientific">Verticiella sediminum</name>
    <dbReference type="NCBI Taxonomy" id="1247510"/>
    <lineage>
        <taxon>Bacteria</taxon>
        <taxon>Pseudomonadati</taxon>
        <taxon>Pseudomonadota</taxon>
        <taxon>Betaproteobacteria</taxon>
        <taxon>Burkholderiales</taxon>
        <taxon>Alcaligenaceae</taxon>
        <taxon>Verticiella</taxon>
    </lineage>
</organism>
<dbReference type="OrthoDB" id="8679959at2"/>
<proteinExistence type="predicted"/>
<name>A0A556ACZ1_9BURK</name>
<dbReference type="Proteomes" id="UP000318405">
    <property type="component" value="Unassembled WGS sequence"/>
</dbReference>
<protein>
    <submittedName>
        <fullName evidence="2">CoA transferase</fullName>
    </submittedName>
</protein>
<keyword evidence="1 2" id="KW-0808">Transferase</keyword>
<dbReference type="SUPFAM" id="SSF89796">
    <property type="entry name" value="CoA-transferase family III (CaiB/BaiF)"/>
    <property type="match status" value="1"/>
</dbReference>
<evidence type="ECO:0000313" key="2">
    <source>
        <dbReference type="EMBL" id="TSH90755.1"/>
    </source>
</evidence>
<dbReference type="InterPro" id="IPR003673">
    <property type="entry name" value="CoA-Trfase_fam_III"/>
</dbReference>
<dbReference type="Gene3D" id="3.30.1540.10">
    <property type="entry name" value="formyl-coa transferase, domain 3"/>
    <property type="match status" value="1"/>
</dbReference>
<dbReference type="InterPro" id="IPR050483">
    <property type="entry name" value="CoA-transferase_III_domain"/>
</dbReference>
<dbReference type="InterPro" id="IPR023606">
    <property type="entry name" value="CoA-Trfase_III_dom_1_sf"/>
</dbReference>
<keyword evidence="3" id="KW-1185">Reference proteome</keyword>
<accession>A0A556ACZ1</accession>
<dbReference type="PANTHER" id="PTHR48207">
    <property type="entry name" value="SUCCINATE--HYDROXYMETHYLGLUTARATE COA-TRANSFERASE"/>
    <property type="match status" value="1"/>
</dbReference>
<dbReference type="GO" id="GO:0008410">
    <property type="term" value="F:CoA-transferase activity"/>
    <property type="evidence" value="ECO:0007669"/>
    <property type="project" value="TreeGrafter"/>
</dbReference>
<reference evidence="2 3" key="1">
    <citation type="submission" date="2019-07" db="EMBL/GenBank/DDBJ databases">
        <title>Qingshengfaniella alkalisoli gen. nov., sp. nov., isolated from saline soil.</title>
        <authorList>
            <person name="Xu L."/>
            <person name="Huang X.-X."/>
            <person name="Sun J.-Q."/>
        </authorList>
    </citation>
    <scope>NUCLEOTIDE SEQUENCE [LARGE SCALE GENOMIC DNA]</scope>
    <source>
        <strain evidence="2 3">DSM 27279</strain>
    </source>
</reference>
<dbReference type="PANTHER" id="PTHR48207:SF4">
    <property type="entry name" value="BLL6097 PROTEIN"/>
    <property type="match status" value="1"/>
</dbReference>
<comment type="caution">
    <text evidence="2">The sequence shown here is derived from an EMBL/GenBank/DDBJ whole genome shotgun (WGS) entry which is preliminary data.</text>
</comment>
<gene>
    <name evidence="2" type="ORF">FOZ76_19945</name>
</gene>
<dbReference type="Pfam" id="PF02515">
    <property type="entry name" value="CoA_transf_3"/>
    <property type="match status" value="1"/>
</dbReference>